<dbReference type="PANTHER" id="PTHR30060">
    <property type="entry name" value="INNER MEMBRANE PROTEIN"/>
    <property type="match status" value="1"/>
</dbReference>
<keyword evidence="1" id="KW-1133">Transmembrane helix</keyword>
<accession>A0ABX0I9L4</accession>
<feature type="transmembrane region" description="Helical" evidence="1">
    <location>
        <begin position="85"/>
        <end position="106"/>
    </location>
</feature>
<dbReference type="PANTHER" id="PTHR30060:SF0">
    <property type="entry name" value="COILED-COIL PROTEIN (DUF2040)-RELATED"/>
    <property type="match status" value="1"/>
</dbReference>
<feature type="transmembrane region" description="Helical" evidence="1">
    <location>
        <begin position="243"/>
        <end position="260"/>
    </location>
</feature>
<dbReference type="InterPro" id="IPR005496">
    <property type="entry name" value="Integral_membrane_TerC"/>
</dbReference>
<feature type="transmembrane region" description="Helical" evidence="1">
    <location>
        <begin position="138"/>
        <end position="159"/>
    </location>
</feature>
<feature type="transmembrane region" description="Helical" evidence="1">
    <location>
        <begin position="171"/>
        <end position="192"/>
    </location>
</feature>
<reference evidence="2 3" key="1">
    <citation type="submission" date="2020-02" db="EMBL/GenBank/DDBJ databases">
        <authorList>
            <person name="Chen W.-M."/>
        </authorList>
    </citation>
    <scope>NUCLEOTIDE SEQUENCE [LARGE SCALE GENOMIC DNA]</scope>
    <source>
        <strain evidence="2 3">TWA-26</strain>
    </source>
</reference>
<evidence type="ECO:0000256" key="1">
    <source>
        <dbReference type="SAM" id="Phobius"/>
    </source>
</evidence>
<keyword evidence="3" id="KW-1185">Reference proteome</keyword>
<dbReference type="Pfam" id="PF03741">
    <property type="entry name" value="TerC"/>
    <property type="match status" value="1"/>
</dbReference>
<feature type="transmembrane region" description="Helical" evidence="1">
    <location>
        <begin position="54"/>
        <end position="73"/>
    </location>
</feature>
<organism evidence="2 3">
    <name type="scientific">Flavobacterium celericrescens</name>
    <dbReference type="NCBI Taxonomy" id="2709780"/>
    <lineage>
        <taxon>Bacteria</taxon>
        <taxon>Pseudomonadati</taxon>
        <taxon>Bacteroidota</taxon>
        <taxon>Flavobacteriia</taxon>
        <taxon>Flavobacteriales</taxon>
        <taxon>Flavobacteriaceae</taxon>
        <taxon>Flavobacterium</taxon>
    </lineage>
</organism>
<evidence type="ECO:0000313" key="2">
    <source>
        <dbReference type="EMBL" id="NHM03802.1"/>
    </source>
</evidence>
<evidence type="ECO:0000313" key="3">
    <source>
        <dbReference type="Proteomes" id="UP000761423"/>
    </source>
</evidence>
<proteinExistence type="predicted"/>
<keyword evidence="1" id="KW-0812">Transmembrane</keyword>
<feature type="transmembrane region" description="Helical" evidence="1">
    <location>
        <begin position="12"/>
        <end position="33"/>
    </location>
</feature>
<dbReference type="Proteomes" id="UP000761423">
    <property type="component" value="Unassembled WGS sequence"/>
</dbReference>
<feature type="transmembrane region" description="Helical" evidence="1">
    <location>
        <begin position="204"/>
        <end position="223"/>
    </location>
</feature>
<name>A0ABX0I9L4_9FLAO</name>
<keyword evidence="1" id="KW-0472">Membrane</keyword>
<comment type="caution">
    <text evidence="2">The sequence shown here is derived from an EMBL/GenBank/DDBJ whole genome shotgun (WGS) entry which is preliminary data.</text>
</comment>
<gene>
    <name evidence="2" type="ORF">G4L40_03685</name>
</gene>
<dbReference type="RefSeq" id="WP_166236014.1">
    <property type="nucleotide sequence ID" value="NZ_JAAJBV010000002.1"/>
</dbReference>
<protein>
    <submittedName>
        <fullName evidence="2">TerC family protein</fullName>
    </submittedName>
</protein>
<dbReference type="EMBL" id="JAAJBV010000002">
    <property type="protein sequence ID" value="NHM03802.1"/>
    <property type="molecule type" value="Genomic_DNA"/>
</dbReference>
<sequence length="288" mass="31975">MKLMEVLFTSDALIALLTLTFLEIILGIDNIVFLSIVSGKLKAEDQPKARRIGLLLAMAFRIILLFGITWVLSLQDILFHLDFGFFSAGVTGQSLIIFGGGLFLLYKSVTEIHHKLEGEEESEKGKASNTLTAAITQIALLNLVFSFDSILTAVGLISMKDPSQGGFGYEGALIIMILSIIISIVIMMIFAGPVSKFVNEHPTIQILGLSFLILIGVMLLAEGSHLAHFRFFGETEVHSIPKGYLYFSIFFSLFVEFLNLRMKKSKNPVKLHNNKIVDEKLKDEDIMN</sequence>